<dbReference type="AlphaFoldDB" id="A0AAN5CGA6"/>
<proteinExistence type="predicted"/>
<dbReference type="EMBL" id="BTRK01000003">
    <property type="protein sequence ID" value="GMR41211.1"/>
    <property type="molecule type" value="Genomic_DNA"/>
</dbReference>
<reference evidence="2" key="1">
    <citation type="submission" date="2022-10" db="EMBL/GenBank/DDBJ databases">
        <title>Genome assembly of Pristionchus species.</title>
        <authorList>
            <person name="Yoshida K."/>
            <person name="Sommer R.J."/>
        </authorList>
    </citation>
    <scope>NUCLEOTIDE SEQUENCE [LARGE SCALE GENOMIC DNA]</scope>
    <source>
        <strain evidence="2">RS5460</strain>
    </source>
</reference>
<sequence>IRYTEQSLKYCDVTLQMKPLSRKMMHVMIEANAYKEGQLKKEDGLKVIQGEIQFHCKPGSITGKPGYIMKYEGRQEFSDARIFCSFTLETPVKISMLNEYNMEAPKIGITNDSYIQFDGI</sequence>
<protein>
    <submittedName>
        <fullName evidence="1">Uncharacterized protein</fullName>
    </submittedName>
</protein>
<comment type="caution">
    <text evidence="1">The sequence shown here is derived from an EMBL/GenBank/DDBJ whole genome shotgun (WGS) entry which is preliminary data.</text>
</comment>
<gene>
    <name evidence="1" type="ORF">PMAYCL1PPCAC_11406</name>
</gene>
<feature type="non-terminal residue" evidence="1">
    <location>
        <position position="1"/>
    </location>
</feature>
<feature type="non-terminal residue" evidence="1">
    <location>
        <position position="120"/>
    </location>
</feature>
<evidence type="ECO:0000313" key="2">
    <source>
        <dbReference type="Proteomes" id="UP001328107"/>
    </source>
</evidence>
<organism evidence="1 2">
    <name type="scientific">Pristionchus mayeri</name>
    <dbReference type="NCBI Taxonomy" id="1317129"/>
    <lineage>
        <taxon>Eukaryota</taxon>
        <taxon>Metazoa</taxon>
        <taxon>Ecdysozoa</taxon>
        <taxon>Nematoda</taxon>
        <taxon>Chromadorea</taxon>
        <taxon>Rhabditida</taxon>
        <taxon>Rhabditina</taxon>
        <taxon>Diplogasteromorpha</taxon>
        <taxon>Diplogasteroidea</taxon>
        <taxon>Neodiplogasteridae</taxon>
        <taxon>Pristionchus</taxon>
    </lineage>
</organism>
<keyword evidence="2" id="KW-1185">Reference proteome</keyword>
<evidence type="ECO:0000313" key="1">
    <source>
        <dbReference type="EMBL" id="GMR41211.1"/>
    </source>
</evidence>
<dbReference type="Proteomes" id="UP001328107">
    <property type="component" value="Unassembled WGS sequence"/>
</dbReference>
<accession>A0AAN5CGA6</accession>
<name>A0AAN5CGA6_9BILA</name>